<gene>
    <name evidence="2" type="primary">GRHL2_2</name>
    <name evidence="2" type="ORF">ATANTOWER_021222</name>
</gene>
<organism evidence="2 3">
    <name type="scientific">Ataeniobius toweri</name>
    <dbReference type="NCBI Taxonomy" id="208326"/>
    <lineage>
        <taxon>Eukaryota</taxon>
        <taxon>Metazoa</taxon>
        <taxon>Chordata</taxon>
        <taxon>Craniata</taxon>
        <taxon>Vertebrata</taxon>
        <taxon>Euteleostomi</taxon>
        <taxon>Actinopterygii</taxon>
        <taxon>Neopterygii</taxon>
        <taxon>Teleostei</taxon>
        <taxon>Neoteleostei</taxon>
        <taxon>Acanthomorphata</taxon>
        <taxon>Ovalentaria</taxon>
        <taxon>Atherinomorphae</taxon>
        <taxon>Cyprinodontiformes</taxon>
        <taxon>Goodeidae</taxon>
        <taxon>Ataeniobius</taxon>
    </lineage>
</organism>
<dbReference type="Pfam" id="PF25416">
    <property type="entry name" value="GRHL1_C"/>
    <property type="match status" value="1"/>
</dbReference>
<name>A0ABU7A852_9TELE</name>
<dbReference type="InterPro" id="IPR057520">
    <property type="entry name" value="GRHL1/CP2_C"/>
</dbReference>
<feature type="domain" description="GRHL1/CP2 C-terminal" evidence="1">
    <location>
        <begin position="24"/>
        <end position="112"/>
    </location>
</feature>
<reference evidence="2 3" key="1">
    <citation type="submission" date="2021-07" db="EMBL/GenBank/DDBJ databases">
        <authorList>
            <person name="Palmer J.M."/>
        </authorList>
    </citation>
    <scope>NUCLEOTIDE SEQUENCE [LARGE SCALE GENOMIC DNA]</scope>
    <source>
        <strain evidence="2 3">AT_MEX2019</strain>
        <tissue evidence="2">Muscle</tissue>
    </source>
</reference>
<dbReference type="PANTHER" id="PTHR11037:SF17">
    <property type="entry name" value="GRAINYHEAD-LIKE PROTEIN 2 HOMOLOG"/>
    <property type="match status" value="1"/>
</dbReference>
<protein>
    <submittedName>
        <fullName evidence="2">Grainyhead-like protein 2</fullName>
    </submittedName>
</protein>
<dbReference type="InterPro" id="IPR040167">
    <property type="entry name" value="TF_CP2-like"/>
</dbReference>
<dbReference type="Proteomes" id="UP001345963">
    <property type="component" value="Unassembled WGS sequence"/>
</dbReference>
<evidence type="ECO:0000313" key="3">
    <source>
        <dbReference type="Proteomes" id="UP001345963"/>
    </source>
</evidence>
<dbReference type="PANTHER" id="PTHR11037">
    <property type="entry name" value="TRANSCRIPTION FACTOR CP2"/>
    <property type="match status" value="1"/>
</dbReference>
<keyword evidence="3" id="KW-1185">Reference proteome</keyword>
<evidence type="ECO:0000259" key="1">
    <source>
        <dbReference type="Pfam" id="PF25416"/>
    </source>
</evidence>
<dbReference type="EMBL" id="JAHUTI010004540">
    <property type="protein sequence ID" value="MED6234050.1"/>
    <property type="molecule type" value="Genomic_DNA"/>
</dbReference>
<accession>A0ABU7A852</accession>
<comment type="caution">
    <text evidence="2">The sequence shown here is derived from an EMBL/GenBank/DDBJ whole genome shotgun (WGS) entry which is preliminary data.</text>
</comment>
<sequence length="113" mass="12990">MKKLSCQEEICPPQPKKSKVEPERKVLLYVRKECDEVFDALMLRAPTLRALLEAISEKYTVPVENITKVYQKSKKGVLVNMDDNIIQHYSNEDTFILALESSANTFRVTLSEI</sequence>
<proteinExistence type="predicted"/>
<evidence type="ECO:0000313" key="2">
    <source>
        <dbReference type="EMBL" id="MED6234050.1"/>
    </source>
</evidence>